<dbReference type="EMBL" id="UGQF01000001">
    <property type="protein sequence ID" value="STZ02704.1"/>
    <property type="molecule type" value="Genomic_DNA"/>
</dbReference>
<gene>
    <name evidence="1" type="ORF">NCTC11012_00931</name>
</gene>
<name>A0A378QQY8_9GAMM</name>
<accession>A0A378QQY8</accession>
<sequence>MALMASKDDMQRLFMTQTLSLMPFKSFNKAQLIKADKDKSRDELLDKLL</sequence>
<evidence type="ECO:0000313" key="1">
    <source>
        <dbReference type="EMBL" id="STZ02704.1"/>
    </source>
</evidence>
<dbReference type="Proteomes" id="UP000254618">
    <property type="component" value="Unassembled WGS sequence"/>
</dbReference>
<evidence type="ECO:0000313" key="2">
    <source>
        <dbReference type="Proteomes" id="UP000254618"/>
    </source>
</evidence>
<organism evidence="1 2">
    <name type="scientific">Moraxella equi</name>
    <dbReference type="NCBI Taxonomy" id="60442"/>
    <lineage>
        <taxon>Bacteria</taxon>
        <taxon>Pseudomonadati</taxon>
        <taxon>Pseudomonadota</taxon>
        <taxon>Gammaproteobacteria</taxon>
        <taxon>Moraxellales</taxon>
        <taxon>Moraxellaceae</taxon>
        <taxon>Moraxella</taxon>
    </lineage>
</organism>
<dbReference type="AlphaFoldDB" id="A0A378QQY8"/>
<reference evidence="1 2" key="1">
    <citation type="submission" date="2018-06" db="EMBL/GenBank/DDBJ databases">
        <authorList>
            <consortium name="Pathogen Informatics"/>
            <person name="Doyle S."/>
        </authorList>
    </citation>
    <scope>NUCLEOTIDE SEQUENCE [LARGE SCALE GENOMIC DNA]</scope>
    <source>
        <strain evidence="1 2">NCTC11012</strain>
    </source>
</reference>
<protein>
    <submittedName>
        <fullName evidence="1">Uncharacterized protein</fullName>
    </submittedName>
</protein>
<proteinExistence type="predicted"/>